<dbReference type="OrthoDB" id="9180266at2"/>
<name>A0A1Y0I8U1_9GAMM</name>
<keyword evidence="1" id="KW-0472">Membrane</keyword>
<dbReference type="InterPro" id="IPR013587">
    <property type="entry name" value="Nitrate/nitrite_sensing"/>
</dbReference>
<keyword evidence="4" id="KW-1185">Reference proteome</keyword>
<dbReference type="Proteomes" id="UP000196027">
    <property type="component" value="Chromosome"/>
</dbReference>
<feature type="domain" description="Nitrate/nitrite sensing protein" evidence="2">
    <location>
        <begin position="53"/>
        <end position="279"/>
    </location>
</feature>
<keyword evidence="1" id="KW-1133">Transmembrane helix</keyword>
<dbReference type="Pfam" id="PF08376">
    <property type="entry name" value="NIT"/>
    <property type="match status" value="1"/>
</dbReference>
<dbReference type="KEGG" id="ome:OLMES_1728"/>
<dbReference type="RefSeq" id="WP_087460866.1">
    <property type="nucleotide sequence ID" value="NZ_CP021425.1"/>
</dbReference>
<dbReference type="AlphaFoldDB" id="A0A1Y0I8U1"/>
<gene>
    <name evidence="3" type="ORF">OLMES_1728</name>
</gene>
<sequence length="284" mass="31957">MNELAINSTSLTITVVLPILLLILIGVLFLRKVRQQRKEQIEGLNLILTITRLVKLLQQHRGLSYGLLRGDRELLVRLNQVEQQIGNCIGTLMPVPRVLSELERWVGFESHWASLSRRNLEITAENNLEQHSLMIANLLFMIEDIAEVSHLTDNDIKSDMKISNLWRLMLQSAEWVGQARALGTGVAATGTCTSVERIRLKFLRGKIAMSMAMINSQDSGLAEAVELPLRGLQNLLQTMDESLITAQRPSVTPEHYFDLATESIESIIKVFDELIGRLQGIIKV</sequence>
<evidence type="ECO:0000313" key="3">
    <source>
        <dbReference type="EMBL" id="ARU55803.1"/>
    </source>
</evidence>
<evidence type="ECO:0000259" key="2">
    <source>
        <dbReference type="Pfam" id="PF08376"/>
    </source>
</evidence>
<reference evidence="3 4" key="1">
    <citation type="submission" date="2017-05" db="EMBL/GenBank/DDBJ databases">
        <title>Genomic insights into alkan degradation activity of Oleiphilus messinensis.</title>
        <authorList>
            <person name="Kozyavkin S.A."/>
            <person name="Slesarev A.I."/>
            <person name="Golyshin P.N."/>
            <person name="Korzhenkov A."/>
            <person name="Golyshina O.N."/>
            <person name="Toshchakov S.V."/>
        </authorList>
    </citation>
    <scope>NUCLEOTIDE SEQUENCE [LARGE SCALE GENOMIC DNA]</scope>
    <source>
        <strain evidence="3 4">ME102</strain>
    </source>
</reference>
<organism evidence="3 4">
    <name type="scientific">Oleiphilus messinensis</name>
    <dbReference type="NCBI Taxonomy" id="141451"/>
    <lineage>
        <taxon>Bacteria</taxon>
        <taxon>Pseudomonadati</taxon>
        <taxon>Pseudomonadota</taxon>
        <taxon>Gammaproteobacteria</taxon>
        <taxon>Oceanospirillales</taxon>
        <taxon>Oleiphilaceae</taxon>
        <taxon>Oleiphilus</taxon>
    </lineage>
</organism>
<protein>
    <recommendedName>
        <fullName evidence="2">Nitrate/nitrite sensing protein domain-containing protein</fullName>
    </recommendedName>
</protein>
<evidence type="ECO:0000256" key="1">
    <source>
        <dbReference type="SAM" id="Phobius"/>
    </source>
</evidence>
<feature type="transmembrane region" description="Helical" evidence="1">
    <location>
        <begin position="12"/>
        <end position="30"/>
    </location>
</feature>
<accession>A0A1Y0I8U1</accession>
<keyword evidence="1" id="KW-0812">Transmembrane</keyword>
<proteinExistence type="predicted"/>
<dbReference type="EMBL" id="CP021425">
    <property type="protein sequence ID" value="ARU55803.1"/>
    <property type="molecule type" value="Genomic_DNA"/>
</dbReference>
<evidence type="ECO:0000313" key="4">
    <source>
        <dbReference type="Proteomes" id="UP000196027"/>
    </source>
</evidence>